<reference evidence="2" key="1">
    <citation type="journal article" date="2016" name="Nature">
        <title>Genome evolution in the allotetraploid frog Xenopus laevis.</title>
        <authorList>
            <person name="Session A.M."/>
            <person name="Uno Y."/>
            <person name="Kwon T."/>
            <person name="Chapman J.A."/>
            <person name="Toyoda A."/>
            <person name="Takahashi S."/>
            <person name="Fukui A."/>
            <person name="Hikosaka A."/>
            <person name="Suzuki A."/>
            <person name="Kondo M."/>
            <person name="van Heeringen S.J."/>
            <person name="Quigley I."/>
            <person name="Heinz S."/>
            <person name="Ogino H."/>
            <person name="Ochi H."/>
            <person name="Hellsten U."/>
            <person name="Lyons J.B."/>
            <person name="Simakov O."/>
            <person name="Putnam N."/>
            <person name="Stites J."/>
            <person name="Kuroki Y."/>
            <person name="Tanaka T."/>
            <person name="Michiue T."/>
            <person name="Watanabe M."/>
            <person name="Bogdanovic O."/>
            <person name="Lister R."/>
            <person name="Georgiou G."/>
            <person name="Paranjpe S.S."/>
            <person name="van Kruijsbergen I."/>
            <person name="Shu S."/>
            <person name="Carlson J."/>
            <person name="Kinoshita T."/>
            <person name="Ohta Y."/>
            <person name="Mawaribuchi S."/>
            <person name="Jenkins J."/>
            <person name="Grimwood J."/>
            <person name="Schmutz J."/>
            <person name="Mitros T."/>
            <person name="Mozaffari S.V."/>
            <person name="Suzuki Y."/>
            <person name="Haramoto Y."/>
            <person name="Yamamoto T.S."/>
            <person name="Takagi C."/>
            <person name="Heald R."/>
            <person name="Miller K."/>
            <person name="Haudenschild C."/>
            <person name="Kitzman J."/>
            <person name="Nakayama T."/>
            <person name="Izutsu Y."/>
            <person name="Robert J."/>
            <person name="Fortriede J."/>
            <person name="Burns K."/>
            <person name="Lotay V."/>
            <person name="Karimi K."/>
            <person name="Yasuoka Y."/>
            <person name="Dichmann D.S."/>
            <person name="Flajnik M.F."/>
            <person name="Houston D.W."/>
            <person name="Shendure J."/>
            <person name="DuPasquier L."/>
            <person name="Vize P.D."/>
            <person name="Zorn A.M."/>
            <person name="Ito M."/>
            <person name="Marcotte E.M."/>
            <person name="Wallingford J.B."/>
            <person name="Ito Y."/>
            <person name="Asashima M."/>
            <person name="Ueno N."/>
            <person name="Matsuda Y."/>
            <person name="Veenstra G.J."/>
            <person name="Fujiyama A."/>
            <person name="Harland R.M."/>
            <person name="Taira M."/>
            <person name="Rokhsar D.S."/>
        </authorList>
    </citation>
    <scope>NUCLEOTIDE SEQUENCE [LARGE SCALE GENOMIC DNA]</scope>
    <source>
        <strain evidence="2">J</strain>
    </source>
</reference>
<dbReference type="EMBL" id="CM004480">
    <property type="protein sequence ID" value="OCT67016.1"/>
    <property type="molecule type" value="Genomic_DNA"/>
</dbReference>
<evidence type="ECO:0000313" key="2">
    <source>
        <dbReference type="Proteomes" id="UP000694892"/>
    </source>
</evidence>
<dbReference type="AlphaFoldDB" id="A0A974C5P9"/>
<dbReference type="Proteomes" id="UP000694892">
    <property type="component" value="Chromosome 8L"/>
</dbReference>
<name>A0A974C5P9_XENLA</name>
<gene>
    <name evidence="1" type="ORF">XELAEV_18038298mg</name>
</gene>
<accession>A0A974C5P9</accession>
<protein>
    <submittedName>
        <fullName evidence="1">Uncharacterized protein</fullName>
    </submittedName>
</protein>
<proteinExistence type="predicted"/>
<sequence>MGALLFHLKQNPMNALVPFKLFMYKTRRNLGYGRLIMGSSITVPSIEPPLIIPYHTDLDCCICVYICSSSPVLCK</sequence>
<organism evidence="1 2">
    <name type="scientific">Xenopus laevis</name>
    <name type="common">African clawed frog</name>
    <dbReference type="NCBI Taxonomy" id="8355"/>
    <lineage>
        <taxon>Eukaryota</taxon>
        <taxon>Metazoa</taxon>
        <taxon>Chordata</taxon>
        <taxon>Craniata</taxon>
        <taxon>Vertebrata</taxon>
        <taxon>Euteleostomi</taxon>
        <taxon>Amphibia</taxon>
        <taxon>Batrachia</taxon>
        <taxon>Anura</taxon>
        <taxon>Pipoidea</taxon>
        <taxon>Pipidae</taxon>
        <taxon>Xenopodinae</taxon>
        <taxon>Xenopus</taxon>
        <taxon>Xenopus</taxon>
    </lineage>
</organism>
<evidence type="ECO:0000313" key="1">
    <source>
        <dbReference type="EMBL" id="OCT67016.1"/>
    </source>
</evidence>